<feature type="transmembrane region" description="Helical" evidence="5">
    <location>
        <begin position="64"/>
        <end position="84"/>
    </location>
</feature>
<keyword evidence="1" id="KW-0805">Transcription regulation</keyword>
<dbReference type="PROSITE" id="PS01124">
    <property type="entry name" value="HTH_ARAC_FAMILY_2"/>
    <property type="match status" value="1"/>
</dbReference>
<dbReference type="Pfam" id="PF12833">
    <property type="entry name" value="HTH_18"/>
    <property type="match status" value="1"/>
</dbReference>
<dbReference type="Gene3D" id="1.10.10.60">
    <property type="entry name" value="Homeodomain-like"/>
    <property type="match status" value="2"/>
</dbReference>
<dbReference type="Proteomes" id="UP000598820">
    <property type="component" value="Unassembled WGS sequence"/>
</dbReference>
<dbReference type="SMART" id="SM00342">
    <property type="entry name" value="HTH_ARAC"/>
    <property type="match status" value="1"/>
</dbReference>
<dbReference type="InterPro" id="IPR020449">
    <property type="entry name" value="Tscrpt_reg_AraC-type_HTH"/>
</dbReference>
<feature type="transmembrane region" description="Helical" evidence="5">
    <location>
        <begin position="182"/>
        <end position="201"/>
    </location>
</feature>
<keyword evidence="5" id="KW-0812">Transmembrane</keyword>
<evidence type="ECO:0000259" key="6">
    <source>
        <dbReference type="PROSITE" id="PS01124"/>
    </source>
</evidence>
<feature type="transmembrane region" description="Helical" evidence="5">
    <location>
        <begin position="37"/>
        <end position="58"/>
    </location>
</feature>
<proteinExistence type="predicted"/>
<organism evidence="7 8">
    <name type="scientific">Spirosoma profusum</name>
    <dbReference type="NCBI Taxonomy" id="2771354"/>
    <lineage>
        <taxon>Bacteria</taxon>
        <taxon>Pseudomonadati</taxon>
        <taxon>Bacteroidota</taxon>
        <taxon>Cytophagia</taxon>
        <taxon>Cytophagales</taxon>
        <taxon>Cytophagaceae</taxon>
        <taxon>Spirosoma</taxon>
    </lineage>
</organism>
<reference evidence="7" key="1">
    <citation type="submission" date="2020-09" db="EMBL/GenBank/DDBJ databases">
        <authorList>
            <person name="Kim M.K."/>
        </authorList>
    </citation>
    <scope>NUCLEOTIDE SEQUENCE</scope>
    <source>
        <strain evidence="7">BT702</strain>
    </source>
</reference>
<comment type="caution">
    <text evidence="7">The sequence shown here is derived from an EMBL/GenBank/DDBJ whole genome shotgun (WGS) entry which is preliminary data.</text>
</comment>
<dbReference type="PANTHER" id="PTHR43280">
    <property type="entry name" value="ARAC-FAMILY TRANSCRIPTIONAL REGULATOR"/>
    <property type="match status" value="1"/>
</dbReference>
<dbReference type="SUPFAM" id="SSF46689">
    <property type="entry name" value="Homeodomain-like"/>
    <property type="match status" value="1"/>
</dbReference>
<sequence>MVQQVTIFLLLFGALQGGLLSIWFLKNRRNEPANLYISLFLLVAGLQLTLKVIAKVWLYQNVLWLYMLSYQLPYLIGPLLFLYVKAKTTNKRALADWWHFVLFGLATLWMTGVYVTEGEIREVHPFAKAAFQTLSLGIYTWLAYRIAPQSLKPFLRVAAITEQIIIVTLALMVVYYGRFPDVRLLFVALTLLIYWVSYQVIAKAGPFTQISDQTPTQPQSSISSPKSPKYARSSLKPDEADRIEQALQRSMAVDKLFLDSSQTIDTLAEKLATSRHHLSQVLNERMQQSYADYMNTLRLEEAQQRLRNPAYFHYTIAAIAFDSGFNSLASFNEAFRRQYGTTPSKFREPFLKKLST</sequence>
<dbReference type="AlphaFoldDB" id="A0A927AT21"/>
<dbReference type="RefSeq" id="WP_190884937.1">
    <property type="nucleotide sequence ID" value="NZ_JACWZY010000001.1"/>
</dbReference>
<dbReference type="GO" id="GO:0043565">
    <property type="term" value="F:sequence-specific DNA binding"/>
    <property type="evidence" value="ECO:0007669"/>
    <property type="project" value="InterPro"/>
</dbReference>
<dbReference type="EMBL" id="JACWZY010000001">
    <property type="protein sequence ID" value="MBD2699072.1"/>
    <property type="molecule type" value="Genomic_DNA"/>
</dbReference>
<feature type="domain" description="HTH araC/xylS-type" evidence="6">
    <location>
        <begin position="241"/>
        <end position="349"/>
    </location>
</feature>
<dbReference type="PANTHER" id="PTHR43280:SF28">
    <property type="entry name" value="HTH-TYPE TRANSCRIPTIONAL ACTIVATOR RHAS"/>
    <property type="match status" value="1"/>
</dbReference>
<evidence type="ECO:0000256" key="2">
    <source>
        <dbReference type="ARBA" id="ARBA00023125"/>
    </source>
</evidence>
<dbReference type="GO" id="GO:0003700">
    <property type="term" value="F:DNA-binding transcription factor activity"/>
    <property type="evidence" value="ECO:0007669"/>
    <property type="project" value="InterPro"/>
</dbReference>
<keyword evidence="5" id="KW-1133">Transmembrane helix</keyword>
<feature type="region of interest" description="Disordered" evidence="4">
    <location>
        <begin position="212"/>
        <end position="235"/>
    </location>
</feature>
<protein>
    <submittedName>
        <fullName evidence="7">Helix-turn-helix transcriptional regulator</fullName>
    </submittedName>
</protein>
<feature type="transmembrane region" description="Helical" evidence="5">
    <location>
        <begin position="96"/>
        <end position="115"/>
    </location>
</feature>
<dbReference type="InterPro" id="IPR018062">
    <property type="entry name" value="HTH_AraC-typ_CS"/>
</dbReference>
<dbReference type="InterPro" id="IPR018060">
    <property type="entry name" value="HTH_AraC"/>
</dbReference>
<evidence type="ECO:0000256" key="5">
    <source>
        <dbReference type="SAM" id="Phobius"/>
    </source>
</evidence>
<gene>
    <name evidence="7" type="ORF">IC229_00370</name>
</gene>
<dbReference type="InterPro" id="IPR009057">
    <property type="entry name" value="Homeodomain-like_sf"/>
</dbReference>
<feature type="compositionally biased region" description="Low complexity" evidence="4">
    <location>
        <begin position="212"/>
        <end position="228"/>
    </location>
</feature>
<keyword evidence="8" id="KW-1185">Reference proteome</keyword>
<keyword evidence="3" id="KW-0804">Transcription</keyword>
<evidence type="ECO:0000256" key="4">
    <source>
        <dbReference type="SAM" id="MobiDB-lite"/>
    </source>
</evidence>
<name>A0A927AT21_9BACT</name>
<evidence type="ECO:0000256" key="1">
    <source>
        <dbReference type="ARBA" id="ARBA00023015"/>
    </source>
</evidence>
<keyword evidence="5" id="KW-0472">Membrane</keyword>
<dbReference type="PRINTS" id="PR00032">
    <property type="entry name" value="HTHARAC"/>
</dbReference>
<accession>A0A927AT21</accession>
<evidence type="ECO:0000256" key="3">
    <source>
        <dbReference type="ARBA" id="ARBA00023163"/>
    </source>
</evidence>
<evidence type="ECO:0000313" key="7">
    <source>
        <dbReference type="EMBL" id="MBD2699072.1"/>
    </source>
</evidence>
<evidence type="ECO:0000313" key="8">
    <source>
        <dbReference type="Proteomes" id="UP000598820"/>
    </source>
</evidence>
<feature type="transmembrane region" description="Helical" evidence="5">
    <location>
        <begin position="6"/>
        <end position="25"/>
    </location>
</feature>
<dbReference type="PROSITE" id="PS00041">
    <property type="entry name" value="HTH_ARAC_FAMILY_1"/>
    <property type="match status" value="1"/>
</dbReference>
<keyword evidence="2" id="KW-0238">DNA-binding</keyword>
<feature type="transmembrane region" description="Helical" evidence="5">
    <location>
        <begin position="154"/>
        <end position="176"/>
    </location>
</feature>